<proteinExistence type="predicted"/>
<sequence>MEETTLQKTSYQPKTMAELLPDLALKGIMSKDDILTLTGKKKPRHTMATNRTAERAVKPLTMAEMKAEIEGRTPARPKAATSTKKKGWNSSIKVDKKISHTGDGKLHNNVVRKVLNFQPLRPAPPPQTRPTTYTRMTMMPPVPKTRMTMAPAAPPRMTVSAETPKFPKPEHRAKKSLYIQAKTSVRISGICNIPETPEETKPAKPRVAAANKENSSYSANINRKSIAPKLINHKRLLPPSVPDTPLSNDSWKSGSDASFIQKEKEIHDSEEKTNAVLDSYPTLENIAEVSPPVSTPFREYRQNKESLNNSSILENSNVENDTIMCFDKPAASEAVNEREESVIVSLCDMLKKATVNNTETQTSELKEILQIEKQTRHNIKMINDGIQVLINIKETQQKALEDIIKKKGLLIENRDGRHISGSDKDVTLVSNNLPPAEFKSPEKSPVLGRHCSVIRASPKSPSYKIPKKSACLRKKVFYKSMPNVSDMSTPVKIDGGKALNMYLKMKEQLHFLNTPVVKARPAVPDTPAVTSQNLKMQLNKLYDES</sequence>
<gene>
    <name evidence="1" type="ORF">MSG28_003109</name>
</gene>
<name>A0ACC0KDN9_CHOFU</name>
<dbReference type="Proteomes" id="UP001064048">
    <property type="component" value="Chromosome 5"/>
</dbReference>
<protein>
    <submittedName>
        <fullName evidence="1">Uncharacterized protein</fullName>
    </submittedName>
</protein>
<evidence type="ECO:0000313" key="1">
    <source>
        <dbReference type="EMBL" id="KAI8434563.1"/>
    </source>
</evidence>
<evidence type="ECO:0000313" key="2">
    <source>
        <dbReference type="Proteomes" id="UP001064048"/>
    </source>
</evidence>
<keyword evidence="2" id="KW-1185">Reference proteome</keyword>
<dbReference type="EMBL" id="CM046105">
    <property type="protein sequence ID" value="KAI8434563.1"/>
    <property type="molecule type" value="Genomic_DNA"/>
</dbReference>
<reference evidence="1 2" key="1">
    <citation type="journal article" date="2022" name="Genome Biol. Evol.">
        <title>The Spruce Budworm Genome: Reconstructing the Evolutionary History of Antifreeze Proteins.</title>
        <authorList>
            <person name="Beliveau C."/>
            <person name="Gagne P."/>
            <person name="Picq S."/>
            <person name="Vernygora O."/>
            <person name="Keeling C.I."/>
            <person name="Pinkney K."/>
            <person name="Doucet D."/>
            <person name="Wen F."/>
            <person name="Johnston J.S."/>
            <person name="Maaroufi H."/>
            <person name="Boyle B."/>
            <person name="Laroche J."/>
            <person name="Dewar K."/>
            <person name="Juretic N."/>
            <person name="Blackburn G."/>
            <person name="Nisole A."/>
            <person name="Brunet B."/>
            <person name="Brandao M."/>
            <person name="Lumley L."/>
            <person name="Duan J."/>
            <person name="Quan G."/>
            <person name="Lucarotti C.J."/>
            <person name="Roe A.D."/>
            <person name="Sperling F.A.H."/>
            <person name="Levesque R.C."/>
            <person name="Cusson M."/>
        </authorList>
    </citation>
    <scope>NUCLEOTIDE SEQUENCE [LARGE SCALE GENOMIC DNA]</scope>
    <source>
        <strain evidence="1">Glfc:IPQL:Cfum</strain>
    </source>
</reference>
<accession>A0ACC0KDN9</accession>
<organism evidence="1 2">
    <name type="scientific">Choristoneura fumiferana</name>
    <name type="common">Spruce budworm moth</name>
    <name type="synonym">Archips fumiferana</name>
    <dbReference type="NCBI Taxonomy" id="7141"/>
    <lineage>
        <taxon>Eukaryota</taxon>
        <taxon>Metazoa</taxon>
        <taxon>Ecdysozoa</taxon>
        <taxon>Arthropoda</taxon>
        <taxon>Hexapoda</taxon>
        <taxon>Insecta</taxon>
        <taxon>Pterygota</taxon>
        <taxon>Neoptera</taxon>
        <taxon>Endopterygota</taxon>
        <taxon>Lepidoptera</taxon>
        <taxon>Glossata</taxon>
        <taxon>Ditrysia</taxon>
        <taxon>Tortricoidea</taxon>
        <taxon>Tortricidae</taxon>
        <taxon>Tortricinae</taxon>
        <taxon>Choristoneura</taxon>
    </lineage>
</organism>
<comment type="caution">
    <text evidence="1">The sequence shown here is derived from an EMBL/GenBank/DDBJ whole genome shotgun (WGS) entry which is preliminary data.</text>
</comment>